<keyword evidence="1" id="KW-0347">Helicase</keyword>
<dbReference type="Proteomes" id="UP000019753">
    <property type="component" value="Unassembled WGS sequence"/>
</dbReference>
<evidence type="ECO:0000313" key="1">
    <source>
        <dbReference type="EMBL" id="EYR62811.1"/>
    </source>
</evidence>
<dbReference type="GO" id="GO:0004386">
    <property type="term" value="F:helicase activity"/>
    <property type="evidence" value="ECO:0007669"/>
    <property type="project" value="UniProtKB-KW"/>
</dbReference>
<gene>
    <name evidence="1" type="ORF">N866_05025</name>
</gene>
<organism evidence="1 2">
    <name type="scientific">Actinotalea ferrariae CF5-4</name>
    <dbReference type="NCBI Taxonomy" id="948458"/>
    <lineage>
        <taxon>Bacteria</taxon>
        <taxon>Bacillati</taxon>
        <taxon>Actinomycetota</taxon>
        <taxon>Actinomycetes</taxon>
        <taxon>Micrococcales</taxon>
        <taxon>Cellulomonadaceae</taxon>
        <taxon>Actinotalea</taxon>
    </lineage>
</organism>
<proteinExistence type="predicted"/>
<keyword evidence="2" id="KW-1185">Reference proteome</keyword>
<evidence type="ECO:0000313" key="2">
    <source>
        <dbReference type="Proteomes" id="UP000019753"/>
    </source>
</evidence>
<dbReference type="NCBIfam" id="NF041419">
    <property type="entry name" value="CC_star_Cory"/>
    <property type="match status" value="1"/>
</dbReference>
<comment type="caution">
    <text evidence="1">The sequence shown here is derived from an EMBL/GenBank/DDBJ whole genome shotgun (WGS) entry which is preliminary data.</text>
</comment>
<keyword evidence="1" id="KW-0067">ATP-binding</keyword>
<keyword evidence="1" id="KW-0547">Nucleotide-binding</keyword>
<reference evidence="1 2" key="1">
    <citation type="submission" date="2014-01" db="EMBL/GenBank/DDBJ databases">
        <title>Actinotalea ferrariae CF5-4.</title>
        <authorList>
            <person name="Chen F."/>
            <person name="Li Y."/>
            <person name="Wang G."/>
        </authorList>
    </citation>
    <scope>NUCLEOTIDE SEQUENCE [LARGE SCALE GENOMIC DNA]</scope>
    <source>
        <strain evidence="1 2">CF5-4</strain>
    </source>
</reference>
<accession>A0A021VNU0</accession>
<protein>
    <submittedName>
        <fullName evidence="1">DNA helicase</fullName>
    </submittedName>
</protein>
<keyword evidence="1" id="KW-0378">Hydrolase</keyword>
<dbReference type="Pfam" id="PF25952">
    <property type="entry name" value="DUF7990"/>
    <property type="match status" value="1"/>
</dbReference>
<name>A0A021VNU0_9CELL</name>
<dbReference type="InterPro" id="IPR058303">
    <property type="entry name" value="DUF7990"/>
</dbReference>
<dbReference type="EMBL" id="AXCW01000167">
    <property type="protein sequence ID" value="EYR62811.1"/>
    <property type="molecule type" value="Genomic_DNA"/>
</dbReference>
<sequence>MTSSRRSGEGATAPSPDLLARVRSGLGAVGRGLTEFYVAPYRRTFARARRDEEDLLRLVVLAESLGVPDPARWYTLELLPVLYDDVHEWHRRVGLDRSPLEHVSCC</sequence>
<dbReference type="InterPro" id="IPR047717">
    <property type="entry name" value="CC_star_Cory"/>
</dbReference>
<dbReference type="AlphaFoldDB" id="A0A021VNU0"/>